<evidence type="ECO:0000313" key="2">
    <source>
        <dbReference type="EMBL" id="HHH13970.1"/>
    </source>
</evidence>
<dbReference type="SMART" id="SM00896">
    <property type="entry name" value="FDX-ACB"/>
    <property type="match status" value="1"/>
</dbReference>
<dbReference type="AlphaFoldDB" id="A0A7C5IZM7"/>
<dbReference type="GO" id="GO:0016874">
    <property type="term" value="F:ligase activity"/>
    <property type="evidence" value="ECO:0007669"/>
    <property type="project" value="UniProtKB-KW"/>
</dbReference>
<dbReference type="Proteomes" id="UP000886100">
    <property type="component" value="Unassembled WGS sequence"/>
</dbReference>
<dbReference type="Gene3D" id="3.30.70.380">
    <property type="entry name" value="Ferrodoxin-fold anticodon-binding domain"/>
    <property type="match status" value="1"/>
</dbReference>
<dbReference type="InterPro" id="IPR005121">
    <property type="entry name" value="Fdx_antiC-bd"/>
</dbReference>
<feature type="non-terminal residue" evidence="2">
    <location>
        <position position="1"/>
    </location>
</feature>
<comment type="caution">
    <text evidence="2">The sequence shown here is derived from an EMBL/GenBank/DDBJ whole genome shotgun (WGS) entry which is preliminary data.</text>
</comment>
<proteinExistence type="predicted"/>
<accession>A0A7C5IZM7</accession>
<protein>
    <submittedName>
        <fullName evidence="2">Phenylalanine--tRNA ligase subunit beta</fullName>
    </submittedName>
</protein>
<evidence type="ECO:0000259" key="1">
    <source>
        <dbReference type="PROSITE" id="PS51447"/>
    </source>
</evidence>
<dbReference type="SUPFAM" id="SSF54991">
    <property type="entry name" value="Anticodon-binding domain of PheRS"/>
    <property type="match status" value="1"/>
</dbReference>
<gene>
    <name evidence="2" type="ORF">ENJ98_07005</name>
</gene>
<reference evidence="2" key="1">
    <citation type="journal article" date="2020" name="mSystems">
        <title>Genome- and Community-Level Interaction Insights into Carbon Utilization and Element Cycling Functions of Hydrothermarchaeota in Hydrothermal Sediment.</title>
        <authorList>
            <person name="Zhou Z."/>
            <person name="Liu Y."/>
            <person name="Xu W."/>
            <person name="Pan J."/>
            <person name="Luo Z.H."/>
            <person name="Li M."/>
        </authorList>
    </citation>
    <scope>NUCLEOTIDE SEQUENCE [LARGE SCALE GENOMIC DNA]</scope>
    <source>
        <strain evidence="2">HyVt-535</strain>
    </source>
</reference>
<keyword evidence="2" id="KW-0436">Ligase</keyword>
<organism evidence="2">
    <name type="scientific">Thiolapillus brandeum</name>
    <dbReference type="NCBI Taxonomy" id="1076588"/>
    <lineage>
        <taxon>Bacteria</taxon>
        <taxon>Pseudomonadati</taxon>
        <taxon>Pseudomonadota</taxon>
        <taxon>Gammaproteobacteria</taxon>
        <taxon>Chromatiales</taxon>
        <taxon>Sedimenticolaceae</taxon>
        <taxon>Thiolapillus</taxon>
    </lineage>
</organism>
<name>A0A7C5IZM7_9GAMM</name>
<dbReference type="EMBL" id="DROM01000420">
    <property type="protein sequence ID" value="HHH13970.1"/>
    <property type="molecule type" value="Genomic_DNA"/>
</dbReference>
<dbReference type="Pfam" id="PF03147">
    <property type="entry name" value="FDX-ACB"/>
    <property type="match status" value="1"/>
</dbReference>
<dbReference type="InterPro" id="IPR036690">
    <property type="entry name" value="Fdx_antiC-bd_sf"/>
</dbReference>
<feature type="domain" description="FDX-ACB" evidence="1">
    <location>
        <begin position="1"/>
        <end position="81"/>
    </location>
</feature>
<dbReference type="PROSITE" id="PS51447">
    <property type="entry name" value="FDX_ACB"/>
    <property type="match status" value="1"/>
</dbReference>
<sequence>VKRETSWAEVERCARAAAPEIIRDIRVFDVYTGENIDAGLKSLALSLILQDYSHTLTDEETERAVESVRRALETELSAKLRD</sequence>